<dbReference type="EMBL" id="JARKNE010000010">
    <property type="protein sequence ID" value="KAK5794460.1"/>
    <property type="molecule type" value="Genomic_DNA"/>
</dbReference>
<evidence type="ECO:0000256" key="1">
    <source>
        <dbReference type="SAM" id="MobiDB-lite"/>
    </source>
</evidence>
<evidence type="ECO:0000313" key="3">
    <source>
        <dbReference type="Proteomes" id="UP001358586"/>
    </source>
</evidence>
<comment type="caution">
    <text evidence="2">The sequence shown here is derived from an EMBL/GenBank/DDBJ whole genome shotgun (WGS) entry which is preliminary data.</text>
</comment>
<evidence type="ECO:0000313" key="2">
    <source>
        <dbReference type="EMBL" id="KAK5794460.1"/>
    </source>
</evidence>
<dbReference type="Proteomes" id="UP001358586">
    <property type="component" value="Chromosome 10"/>
</dbReference>
<protein>
    <submittedName>
        <fullName evidence="2">Uncharacterized protein</fullName>
    </submittedName>
</protein>
<reference evidence="2 3" key="1">
    <citation type="submission" date="2023-03" db="EMBL/GenBank/DDBJ databases">
        <title>WGS of Gossypium arboreum.</title>
        <authorList>
            <person name="Yu D."/>
        </authorList>
    </citation>
    <scope>NUCLEOTIDE SEQUENCE [LARGE SCALE GENOMIC DNA]</scope>
    <source>
        <tissue evidence="2">Leaf</tissue>
    </source>
</reference>
<feature type="compositionally biased region" description="Acidic residues" evidence="1">
    <location>
        <begin position="105"/>
        <end position="114"/>
    </location>
</feature>
<accession>A0ABR0NHI2</accession>
<feature type="region of interest" description="Disordered" evidence="1">
    <location>
        <begin position="90"/>
        <end position="122"/>
    </location>
</feature>
<organism evidence="2 3">
    <name type="scientific">Gossypium arboreum</name>
    <name type="common">Tree cotton</name>
    <name type="synonym">Gossypium nanking</name>
    <dbReference type="NCBI Taxonomy" id="29729"/>
    <lineage>
        <taxon>Eukaryota</taxon>
        <taxon>Viridiplantae</taxon>
        <taxon>Streptophyta</taxon>
        <taxon>Embryophyta</taxon>
        <taxon>Tracheophyta</taxon>
        <taxon>Spermatophyta</taxon>
        <taxon>Magnoliopsida</taxon>
        <taxon>eudicotyledons</taxon>
        <taxon>Gunneridae</taxon>
        <taxon>Pentapetalae</taxon>
        <taxon>rosids</taxon>
        <taxon>malvids</taxon>
        <taxon>Malvales</taxon>
        <taxon>Malvaceae</taxon>
        <taxon>Malvoideae</taxon>
        <taxon>Gossypium</taxon>
    </lineage>
</organism>
<gene>
    <name evidence="2" type="ORF">PVK06_035686</name>
</gene>
<proteinExistence type="predicted"/>
<name>A0ABR0NHI2_GOSAR</name>
<keyword evidence="3" id="KW-1185">Reference proteome</keyword>
<sequence>MYWPLDLRGNAKVHTESKAKYVFLAFYHCSMPPSRHFYVSNRAIHETFEERDWGKPLRPKRWMKDMDDILICVAEQNGWPTPTPLPYMLERFPLPGKEGTKNKEENDDDNEEETPIVPPNYE</sequence>